<reference evidence="1" key="1">
    <citation type="submission" date="2018-05" db="EMBL/GenBank/DDBJ databases">
        <authorList>
            <person name="Lanie J.A."/>
            <person name="Ng W.-L."/>
            <person name="Kazmierczak K.M."/>
            <person name="Andrzejewski T.M."/>
            <person name="Davidsen T.M."/>
            <person name="Wayne K.J."/>
            <person name="Tettelin H."/>
            <person name="Glass J.I."/>
            <person name="Rusch D."/>
            <person name="Podicherti R."/>
            <person name="Tsui H.-C.T."/>
            <person name="Winkler M.E."/>
        </authorList>
    </citation>
    <scope>NUCLEOTIDE SEQUENCE</scope>
</reference>
<evidence type="ECO:0000313" key="1">
    <source>
        <dbReference type="EMBL" id="SVB59306.1"/>
    </source>
</evidence>
<proteinExistence type="predicted"/>
<name>A0A382F8D2_9ZZZZ</name>
<accession>A0A382F8D2</accession>
<gene>
    <name evidence="1" type="ORF">METZ01_LOCUS212160</name>
</gene>
<dbReference type="EMBL" id="UINC01048591">
    <property type="protein sequence ID" value="SVB59306.1"/>
    <property type="molecule type" value="Genomic_DNA"/>
</dbReference>
<sequence length="126" mass="13846">MVDSHVRFAVLAVVAIVILATPVSAQLRDLTPVQVANLRARAEQGDVTVESLLDGATGGPGWLSWSCGARCKISRGVRLDDARALKWDALHYARTFHWVWVARGKGDGILRHNLVRNFAWRLSGGF</sequence>
<organism evidence="1">
    <name type="scientific">marine metagenome</name>
    <dbReference type="NCBI Taxonomy" id="408172"/>
    <lineage>
        <taxon>unclassified sequences</taxon>
        <taxon>metagenomes</taxon>
        <taxon>ecological metagenomes</taxon>
    </lineage>
</organism>
<protein>
    <submittedName>
        <fullName evidence="1">Uncharacterized protein</fullName>
    </submittedName>
</protein>
<dbReference type="AlphaFoldDB" id="A0A382F8D2"/>